<keyword evidence="1" id="KW-1133">Transmembrane helix</keyword>
<evidence type="ECO:0000256" key="1">
    <source>
        <dbReference type="SAM" id="Phobius"/>
    </source>
</evidence>
<proteinExistence type="predicted"/>
<protein>
    <recommendedName>
        <fullName evidence="6">DUF4407 domain-containing protein</fullName>
    </recommendedName>
</protein>
<organism evidence="3 4">
    <name type="scientific">Caulobacter flavus</name>
    <dbReference type="NCBI Taxonomy" id="1679497"/>
    <lineage>
        <taxon>Bacteria</taxon>
        <taxon>Pseudomonadati</taxon>
        <taxon>Pseudomonadota</taxon>
        <taxon>Alphaproteobacteria</taxon>
        <taxon>Caulobacterales</taxon>
        <taxon>Caulobacteraceae</taxon>
        <taxon>Caulobacter</taxon>
    </lineage>
</organism>
<feature type="transmembrane region" description="Helical" evidence="1">
    <location>
        <begin position="62"/>
        <end position="85"/>
    </location>
</feature>
<evidence type="ECO:0000313" key="4">
    <source>
        <dbReference type="Proteomes" id="UP000234483"/>
    </source>
</evidence>
<dbReference type="KEGG" id="cfh:C1707_14540"/>
<keyword evidence="5" id="KW-1185">Reference proteome</keyword>
<dbReference type="EMBL" id="CP026100">
    <property type="protein sequence ID" value="AYV47381.1"/>
    <property type="molecule type" value="Genomic_DNA"/>
</dbReference>
<dbReference type="OrthoDB" id="7187387at2"/>
<reference evidence="3 4" key="1">
    <citation type="submission" date="2017-12" db="EMBL/GenBank/DDBJ databases">
        <title>The genome sequence of Caulobacter flavus CGMCC1 15093.</title>
        <authorList>
            <person name="Gao J."/>
            <person name="Mao X."/>
            <person name="Sun J."/>
        </authorList>
    </citation>
    <scope>NUCLEOTIDE SEQUENCE [LARGE SCALE GENOMIC DNA]</scope>
    <source>
        <strain evidence="3 4">CGMCC1 15093</strain>
    </source>
</reference>
<feature type="transmembrane region" description="Helical" evidence="1">
    <location>
        <begin position="97"/>
        <end position="121"/>
    </location>
</feature>
<feature type="transmembrane region" description="Helical" evidence="1">
    <location>
        <begin position="21"/>
        <end position="42"/>
    </location>
</feature>
<gene>
    <name evidence="2" type="ORF">C1707_14540</name>
    <name evidence="3" type="ORF">CFHF_05535</name>
</gene>
<keyword evidence="1" id="KW-0812">Transmembrane</keyword>
<evidence type="ECO:0008006" key="6">
    <source>
        <dbReference type="Google" id="ProtNLM"/>
    </source>
</evidence>
<dbReference type="AlphaFoldDB" id="A0A2N5CWP6"/>
<evidence type="ECO:0000313" key="3">
    <source>
        <dbReference type="EMBL" id="PLR18224.1"/>
    </source>
</evidence>
<dbReference type="RefSeq" id="WP_101712033.1">
    <property type="nucleotide sequence ID" value="NZ_CP026100.1"/>
</dbReference>
<sequence length="330" mass="35962">MTDDSLIASHVYSRKLDKPKNVWPALIVTALIGVAIIAAYSLAQMRGDSRVFDPSELLNSRFLFSLVPCGVLAVALWAGLYFGYIRSRDASMGPTSFNVIAIAVFATSVLAPMSVHGVWYVEKQIALSKARKAWDGEPELKAQLLAIAAGERAADAAAIAALKPHYEATERTLVISPITVASQADVQTASARLRKTLDLMEATAAEDAARQARTKAAIDEAIRKADPPALVRDHVYARQIADERAAAAARNVRDDLRRSTYEETLAALDVLAAARGLWKSDGENLFFARQSDVDAIEAHLRNAKITRYDLHHQPAERLPAQTWARPPKGV</sequence>
<reference evidence="2 5" key="2">
    <citation type="submission" date="2018-01" db="EMBL/GenBank/DDBJ databases">
        <title>Complete genome sequence of Caulobacter flavus RHGG3.</title>
        <authorList>
            <person name="Yang E."/>
        </authorList>
    </citation>
    <scope>NUCLEOTIDE SEQUENCE [LARGE SCALE GENOMIC DNA]</scope>
    <source>
        <strain evidence="2 5">RHGG3</strain>
    </source>
</reference>
<evidence type="ECO:0000313" key="2">
    <source>
        <dbReference type="EMBL" id="AYV47381.1"/>
    </source>
</evidence>
<accession>A0A2N5CWP6</accession>
<dbReference type="Proteomes" id="UP000234483">
    <property type="component" value="Unassembled WGS sequence"/>
</dbReference>
<name>A0A2N5CWP6_9CAUL</name>
<evidence type="ECO:0000313" key="5">
    <source>
        <dbReference type="Proteomes" id="UP000281192"/>
    </source>
</evidence>
<dbReference type="Proteomes" id="UP000281192">
    <property type="component" value="Chromosome"/>
</dbReference>
<keyword evidence="1" id="KW-0472">Membrane</keyword>
<dbReference type="EMBL" id="PJRQ01000011">
    <property type="protein sequence ID" value="PLR18224.1"/>
    <property type="molecule type" value="Genomic_DNA"/>
</dbReference>